<protein>
    <submittedName>
        <fullName evidence="2">Uncharacterized protein</fullName>
    </submittedName>
</protein>
<accession>A0A2P5FT32</accession>
<sequence>MSSAGSVPPTGSIGSNGSGGDRLDPKGKRIRDESRGITIEKELRKQKVAKLVVDVDENSRKLIQKNGKIFNNLFAHYLRDRVLPTTLS</sequence>
<dbReference type="InParanoid" id="A0A2P5FT32"/>
<reference evidence="3" key="1">
    <citation type="submission" date="2016-06" db="EMBL/GenBank/DDBJ databases">
        <title>Parallel loss of symbiosis genes in relatives of nitrogen-fixing non-legume Parasponia.</title>
        <authorList>
            <person name="Van Velzen R."/>
            <person name="Holmer R."/>
            <person name="Bu F."/>
            <person name="Rutten L."/>
            <person name="Van Zeijl A."/>
            <person name="Liu W."/>
            <person name="Santuari L."/>
            <person name="Cao Q."/>
            <person name="Sharma T."/>
            <person name="Shen D."/>
            <person name="Roswanjaya Y."/>
            <person name="Wardhani T."/>
            <person name="Kalhor M.S."/>
            <person name="Jansen J."/>
            <person name="Van den Hoogen J."/>
            <person name="Gungor B."/>
            <person name="Hartog M."/>
            <person name="Hontelez J."/>
            <person name="Verver J."/>
            <person name="Yang W.-C."/>
            <person name="Schijlen E."/>
            <person name="Repin R."/>
            <person name="Schilthuizen M."/>
            <person name="Schranz E."/>
            <person name="Heidstra R."/>
            <person name="Miyata K."/>
            <person name="Fedorova E."/>
            <person name="Kohlen W."/>
            <person name="Bisseling T."/>
            <person name="Smit S."/>
            <person name="Geurts R."/>
        </authorList>
    </citation>
    <scope>NUCLEOTIDE SEQUENCE [LARGE SCALE GENOMIC DNA]</scope>
    <source>
        <strain evidence="3">cv. RG33-2</strain>
    </source>
</reference>
<dbReference type="AlphaFoldDB" id="A0A2P5FT32"/>
<feature type="compositionally biased region" description="Basic and acidic residues" evidence="1">
    <location>
        <begin position="21"/>
        <end position="35"/>
    </location>
</feature>
<name>A0A2P5FT32_TREOI</name>
<evidence type="ECO:0000313" key="3">
    <source>
        <dbReference type="Proteomes" id="UP000237000"/>
    </source>
</evidence>
<evidence type="ECO:0000313" key="2">
    <source>
        <dbReference type="EMBL" id="POO00929.1"/>
    </source>
</evidence>
<organism evidence="2 3">
    <name type="scientific">Trema orientale</name>
    <name type="common">Charcoal tree</name>
    <name type="synonym">Celtis orientalis</name>
    <dbReference type="NCBI Taxonomy" id="63057"/>
    <lineage>
        <taxon>Eukaryota</taxon>
        <taxon>Viridiplantae</taxon>
        <taxon>Streptophyta</taxon>
        <taxon>Embryophyta</taxon>
        <taxon>Tracheophyta</taxon>
        <taxon>Spermatophyta</taxon>
        <taxon>Magnoliopsida</taxon>
        <taxon>eudicotyledons</taxon>
        <taxon>Gunneridae</taxon>
        <taxon>Pentapetalae</taxon>
        <taxon>rosids</taxon>
        <taxon>fabids</taxon>
        <taxon>Rosales</taxon>
        <taxon>Cannabaceae</taxon>
        <taxon>Trema</taxon>
    </lineage>
</organism>
<feature type="region of interest" description="Disordered" evidence="1">
    <location>
        <begin position="1"/>
        <end position="35"/>
    </location>
</feature>
<dbReference type="Proteomes" id="UP000237000">
    <property type="component" value="Unassembled WGS sequence"/>
</dbReference>
<proteinExistence type="predicted"/>
<keyword evidence="3" id="KW-1185">Reference proteome</keyword>
<dbReference type="EMBL" id="JXTC01000010">
    <property type="protein sequence ID" value="POO00929.1"/>
    <property type="molecule type" value="Genomic_DNA"/>
</dbReference>
<comment type="caution">
    <text evidence="2">The sequence shown here is derived from an EMBL/GenBank/DDBJ whole genome shotgun (WGS) entry which is preliminary data.</text>
</comment>
<evidence type="ECO:0000256" key="1">
    <source>
        <dbReference type="SAM" id="MobiDB-lite"/>
    </source>
</evidence>
<gene>
    <name evidence="2" type="ORF">TorRG33x02_031120</name>
</gene>
<dbReference type="OrthoDB" id="10446236at2759"/>